<name>A0AAV3QER1_LITER</name>
<dbReference type="PANTHER" id="PTHR31065">
    <property type="entry name" value="PLATZ TRANSCRIPTION FACTOR FAMILY PROTEIN"/>
    <property type="match status" value="1"/>
</dbReference>
<dbReference type="Pfam" id="PF04640">
    <property type="entry name" value="PLATZ"/>
    <property type="match status" value="1"/>
</dbReference>
<dbReference type="PANTHER" id="PTHR31065:SF9">
    <property type="entry name" value="TRANSCRIPTION FACTOR FAMILY PROTEIN, PUTATIVE-RELATED"/>
    <property type="match status" value="1"/>
</dbReference>
<keyword evidence="1" id="KW-0863">Zinc-finger</keyword>
<evidence type="ECO:0000313" key="3">
    <source>
        <dbReference type="EMBL" id="GAA0161681.1"/>
    </source>
</evidence>
<dbReference type="Proteomes" id="UP001454036">
    <property type="component" value="Unassembled WGS sequence"/>
</dbReference>
<feature type="domain" description="B box-type" evidence="2">
    <location>
        <begin position="40"/>
        <end position="79"/>
    </location>
</feature>
<dbReference type="PROSITE" id="PS50119">
    <property type="entry name" value="ZF_BBOX"/>
    <property type="match status" value="1"/>
</dbReference>
<dbReference type="SUPFAM" id="SSF57845">
    <property type="entry name" value="B-box zinc-binding domain"/>
    <property type="match status" value="1"/>
</dbReference>
<dbReference type="Pfam" id="PF00643">
    <property type="entry name" value="zf-B_box"/>
    <property type="match status" value="1"/>
</dbReference>
<evidence type="ECO:0000259" key="2">
    <source>
        <dbReference type="PROSITE" id="PS50119"/>
    </source>
</evidence>
<keyword evidence="1" id="KW-0479">Metal-binding</keyword>
<dbReference type="InterPro" id="IPR006734">
    <property type="entry name" value="PLATZ"/>
</dbReference>
<sequence length="174" mass="20470">MKNTSPDNELIEQDNEVQLCHQEMPEWIIPFIQNTFFGSCEEHKFQKNELNKYCITCDSAACKYCVLAGNHEDHILLKIYRHVYKDVVPLREIECYMNCSKIQSYKCNKIWVIALTPLPHNGSGSQIAENETCQTCKRRLYDPDKFRFCSISCQENAFSRVEHRGIKHFLVSYY</sequence>
<comment type="caution">
    <text evidence="3">The sequence shown here is derived from an EMBL/GenBank/DDBJ whole genome shotgun (WGS) entry which is preliminary data.</text>
</comment>
<reference evidence="3 4" key="1">
    <citation type="submission" date="2024-01" db="EMBL/GenBank/DDBJ databases">
        <title>The complete chloroplast genome sequence of Lithospermum erythrorhizon: insights into the phylogenetic relationship among Boraginaceae species and the maternal lineages of purple gromwells.</title>
        <authorList>
            <person name="Okada T."/>
            <person name="Watanabe K."/>
        </authorList>
    </citation>
    <scope>NUCLEOTIDE SEQUENCE [LARGE SCALE GENOMIC DNA]</scope>
</reference>
<organism evidence="3 4">
    <name type="scientific">Lithospermum erythrorhizon</name>
    <name type="common">Purple gromwell</name>
    <name type="synonym">Lithospermum officinale var. erythrorhizon</name>
    <dbReference type="NCBI Taxonomy" id="34254"/>
    <lineage>
        <taxon>Eukaryota</taxon>
        <taxon>Viridiplantae</taxon>
        <taxon>Streptophyta</taxon>
        <taxon>Embryophyta</taxon>
        <taxon>Tracheophyta</taxon>
        <taxon>Spermatophyta</taxon>
        <taxon>Magnoliopsida</taxon>
        <taxon>eudicotyledons</taxon>
        <taxon>Gunneridae</taxon>
        <taxon>Pentapetalae</taxon>
        <taxon>asterids</taxon>
        <taxon>lamiids</taxon>
        <taxon>Boraginales</taxon>
        <taxon>Boraginaceae</taxon>
        <taxon>Boraginoideae</taxon>
        <taxon>Lithospermeae</taxon>
        <taxon>Lithospermum</taxon>
    </lineage>
</organism>
<dbReference type="EMBL" id="BAABME010004244">
    <property type="protein sequence ID" value="GAA0161681.1"/>
    <property type="molecule type" value="Genomic_DNA"/>
</dbReference>
<accession>A0AAV3QER1</accession>
<keyword evidence="1" id="KW-0862">Zinc</keyword>
<dbReference type="AlphaFoldDB" id="A0AAV3QER1"/>
<evidence type="ECO:0000256" key="1">
    <source>
        <dbReference type="PROSITE-ProRule" id="PRU00024"/>
    </source>
</evidence>
<proteinExistence type="predicted"/>
<dbReference type="GO" id="GO:0008270">
    <property type="term" value="F:zinc ion binding"/>
    <property type="evidence" value="ECO:0007669"/>
    <property type="project" value="UniProtKB-KW"/>
</dbReference>
<evidence type="ECO:0000313" key="4">
    <source>
        <dbReference type="Proteomes" id="UP001454036"/>
    </source>
</evidence>
<dbReference type="InterPro" id="IPR000315">
    <property type="entry name" value="Znf_B-box"/>
</dbReference>
<protein>
    <recommendedName>
        <fullName evidence="2">B box-type domain-containing protein</fullName>
    </recommendedName>
</protein>
<gene>
    <name evidence="3" type="ORF">LIER_17937</name>
</gene>
<dbReference type="CDD" id="cd19756">
    <property type="entry name" value="Bbox2"/>
    <property type="match status" value="1"/>
</dbReference>
<dbReference type="Gene3D" id="3.30.160.60">
    <property type="entry name" value="Classic Zinc Finger"/>
    <property type="match status" value="1"/>
</dbReference>
<keyword evidence="4" id="KW-1185">Reference proteome</keyword>